<dbReference type="RefSeq" id="WP_011175449.1">
    <property type="nucleotide sequence ID" value="NC_005861.2"/>
</dbReference>
<sequence length="801" mass="89551">MKIHGLIPLERLMNQIQNDIANGNLAKANLKMLAIPIFEAAGCICVIGNILFKSVQNEGFKRNPEPFYRLLGKAGLLAFNILFGPYYMQRNPKACYQYHVYTGLISDNRIVPSSNSASLSSPICIPRSSSSSFITPTGSNITPTRSEKQIPRNSIRQGSIAVTSPDSTDMQKLTMPTVNPATEGLSAKNSTPHSINAISIEIPQVLPTATPARANQPNSKSIELPNITVELPNITSVTTLHQQVTVLETNAYVDLKAKVTQSNDFYQSSFNLAEDQPVSPTAPRNYLEETPSLIAEKEGMRVENLVDNFQTETNSIPSTLEALKEPATVTETCLPNANLNPKFPLHQATEEPAIKQIRPIKTTSSSDQTSKQVTEVSSQVTASTPSTTSPVNLKPISSDFFDLPSSFWDSNLPSASTATKTLIETPIFSTPQKDKIKSKTKRPPSSPEKGTELKTVLKTEEDKVIEIQNSINWSLRWLTSLKIDPTQRFQLKVKSTAIQTKDYGKISKRVLEFKKLEKPTDITVIKGKFLELIQSSNFSKSVLDQCSYDQLKNLYENLNIIKNHIDDSRLIIPKLCQDLENRMIDKTIQKFASSDTLNFQLHRLISSMLSRLYPSQGVPEGRSEGPSQRLMRQNNPSNTLDKLDEFFYQDVDPSSFTIFESYAILKRILMRISGPNDEDSQFKHITAIFSDLRDAISKDAFINKVVEISDLTKRAFVIDLLSLLYGTLQQVWLPEEEEKLKKDVYNPDVQRNTANAMLTGGMIIASLFCPTHSYIVSHDILIDVLLDYPKQFKRLKASFSI</sequence>
<protein>
    <submittedName>
        <fullName evidence="2">Uncharacterized protein</fullName>
    </submittedName>
</protein>
<dbReference type="EMBL" id="BX908798">
    <property type="protein sequence ID" value="CAF23623.1"/>
    <property type="molecule type" value="Genomic_DNA"/>
</dbReference>
<feature type="compositionally biased region" description="Low complexity" evidence="1">
    <location>
        <begin position="361"/>
        <end position="389"/>
    </location>
</feature>
<dbReference type="OrthoDB" id="10020992at2"/>
<evidence type="ECO:0000313" key="2">
    <source>
        <dbReference type="EMBL" id="CAF23623.1"/>
    </source>
</evidence>
<feature type="region of interest" description="Disordered" evidence="1">
    <location>
        <begin position="615"/>
        <end position="635"/>
    </location>
</feature>
<dbReference type="AlphaFoldDB" id="Q6MCS6"/>
<evidence type="ECO:0000313" key="3">
    <source>
        <dbReference type="Proteomes" id="UP000000529"/>
    </source>
</evidence>
<name>Q6MCS6_PARUW</name>
<dbReference type="eggNOG" id="ENOG50340QB">
    <property type="taxonomic scope" value="Bacteria"/>
</dbReference>
<dbReference type="HOGENOM" id="CLU_351209_0_0_0"/>
<feature type="region of interest" description="Disordered" evidence="1">
    <location>
        <begin position="432"/>
        <end position="452"/>
    </location>
</feature>
<dbReference type="STRING" id="264201.pc0899"/>
<dbReference type="KEGG" id="pcu:PC_RS04335"/>
<evidence type="ECO:0000256" key="1">
    <source>
        <dbReference type="SAM" id="MobiDB-lite"/>
    </source>
</evidence>
<accession>Q6MCS6</accession>
<keyword evidence="3" id="KW-1185">Reference proteome</keyword>
<feature type="region of interest" description="Disordered" evidence="1">
    <location>
        <begin position="359"/>
        <end position="389"/>
    </location>
</feature>
<reference evidence="2 3" key="1">
    <citation type="journal article" date="2004" name="Science">
        <title>Illuminating the evolutionary history of chlamydiae.</title>
        <authorList>
            <person name="Horn M."/>
            <person name="Collingro A."/>
            <person name="Schmitz-Esser S."/>
            <person name="Beier C.L."/>
            <person name="Purkhold U."/>
            <person name="Fartmann B."/>
            <person name="Brandt P."/>
            <person name="Nyakatura G.J."/>
            <person name="Droege M."/>
            <person name="Frishman D."/>
            <person name="Rattei T."/>
            <person name="Mewes H."/>
            <person name="Wagner M."/>
        </authorList>
    </citation>
    <scope>NUCLEOTIDE SEQUENCE [LARGE SCALE GENOMIC DNA]</scope>
    <source>
        <strain evidence="2 3">UWE25</strain>
    </source>
</reference>
<dbReference type="Proteomes" id="UP000000529">
    <property type="component" value="Chromosome"/>
</dbReference>
<proteinExistence type="predicted"/>
<organism evidence="2 3">
    <name type="scientific">Protochlamydia amoebophila (strain UWE25)</name>
    <dbReference type="NCBI Taxonomy" id="264201"/>
    <lineage>
        <taxon>Bacteria</taxon>
        <taxon>Pseudomonadati</taxon>
        <taxon>Chlamydiota</taxon>
        <taxon>Chlamydiia</taxon>
        <taxon>Parachlamydiales</taxon>
        <taxon>Parachlamydiaceae</taxon>
        <taxon>Candidatus Protochlamydia</taxon>
    </lineage>
</organism>
<gene>
    <name evidence="2" type="ORF">PC_RS04335</name>
</gene>